<accession>W6SHN8</accession>
<evidence type="ECO:0000256" key="1">
    <source>
        <dbReference type="ARBA" id="ARBA00004141"/>
    </source>
</evidence>
<protein>
    <submittedName>
        <fullName evidence="6">Putative membrane protein</fullName>
    </submittedName>
</protein>
<evidence type="ECO:0000256" key="2">
    <source>
        <dbReference type="ARBA" id="ARBA00022692"/>
    </source>
</evidence>
<evidence type="ECO:0000256" key="4">
    <source>
        <dbReference type="ARBA" id="ARBA00023136"/>
    </source>
</evidence>
<dbReference type="RefSeq" id="WP_044038959.1">
    <property type="nucleotide sequence ID" value="NZ_HG917868.1"/>
</dbReference>
<dbReference type="HOGENOM" id="CLU_022017_0_0_9"/>
<gene>
    <name evidence="6" type="ORF">CM240_2067</name>
</gene>
<dbReference type="EMBL" id="HG917868">
    <property type="protein sequence ID" value="CDM69225.1"/>
    <property type="molecule type" value="Genomic_DNA"/>
</dbReference>
<evidence type="ECO:0000256" key="3">
    <source>
        <dbReference type="ARBA" id="ARBA00022989"/>
    </source>
</evidence>
<feature type="transmembrane region" description="Helical" evidence="5">
    <location>
        <begin position="286"/>
        <end position="311"/>
    </location>
</feature>
<feature type="transmembrane region" description="Helical" evidence="5">
    <location>
        <begin position="112"/>
        <end position="132"/>
    </location>
</feature>
<dbReference type="STRING" id="1216932.CM240_2067"/>
<feature type="transmembrane region" description="Helical" evidence="5">
    <location>
        <begin position="84"/>
        <end position="106"/>
    </location>
</feature>
<dbReference type="PANTHER" id="PTHR43424">
    <property type="entry name" value="LOCUS PUTATIVE PROTEIN 1-RELATED"/>
    <property type="match status" value="1"/>
</dbReference>
<proteinExistence type="predicted"/>
<keyword evidence="2 5" id="KW-0812">Transmembrane</keyword>
<dbReference type="PATRIC" id="fig|1216932.3.peg.2068"/>
<feature type="transmembrane region" description="Helical" evidence="5">
    <location>
        <begin position="42"/>
        <end position="63"/>
    </location>
</feature>
<evidence type="ECO:0000313" key="6">
    <source>
        <dbReference type="EMBL" id="CDM69225.1"/>
    </source>
</evidence>
<feature type="transmembrane region" description="Helical" evidence="5">
    <location>
        <begin position="410"/>
        <end position="430"/>
    </location>
</feature>
<feature type="transmembrane region" description="Helical" evidence="5">
    <location>
        <begin position="378"/>
        <end position="398"/>
    </location>
</feature>
<dbReference type="InterPro" id="IPR052556">
    <property type="entry name" value="PolySynth_Transporter"/>
</dbReference>
<name>W6SHN8_9CLOT</name>
<keyword evidence="3 5" id="KW-1133">Transmembrane helix</keyword>
<comment type="subcellular location">
    <subcellularLocation>
        <location evidence="1">Membrane</location>
        <topology evidence="1">Multi-pass membrane protein</topology>
    </subcellularLocation>
</comment>
<feature type="transmembrane region" description="Helical" evidence="5">
    <location>
        <begin position="248"/>
        <end position="265"/>
    </location>
</feature>
<dbReference type="Proteomes" id="UP000019426">
    <property type="component" value="Chromosome M2/40_rep1"/>
</dbReference>
<dbReference type="OrthoDB" id="9815702at2"/>
<evidence type="ECO:0000313" key="7">
    <source>
        <dbReference type="Proteomes" id="UP000019426"/>
    </source>
</evidence>
<keyword evidence="4 5" id="KW-0472">Membrane</keyword>
<dbReference type="KEGG" id="clt:CM240_2067"/>
<keyword evidence="7" id="KW-1185">Reference proteome</keyword>
<dbReference type="PANTHER" id="PTHR43424:SF1">
    <property type="entry name" value="LOCUS PUTATIVE PROTEIN 1-RELATED"/>
    <property type="match status" value="1"/>
</dbReference>
<feature type="transmembrane region" description="Helical" evidence="5">
    <location>
        <begin position="209"/>
        <end position="228"/>
    </location>
</feature>
<dbReference type="eggNOG" id="COG2244">
    <property type="taxonomic scope" value="Bacteria"/>
</dbReference>
<feature type="transmembrane region" description="Helical" evidence="5">
    <location>
        <begin position="12"/>
        <end position="30"/>
    </location>
</feature>
<dbReference type="InterPro" id="IPR002797">
    <property type="entry name" value="Polysacc_synth"/>
</dbReference>
<dbReference type="Pfam" id="PF01943">
    <property type="entry name" value="Polysacc_synt"/>
    <property type="match status" value="1"/>
</dbReference>
<feature type="transmembrane region" description="Helical" evidence="5">
    <location>
        <begin position="354"/>
        <end position="372"/>
    </location>
</feature>
<reference evidence="6 7" key="1">
    <citation type="submission" date="2013-11" db="EMBL/GenBank/DDBJ databases">
        <title>Complete genome sequence of Clostridum sp. M2/40.</title>
        <authorList>
            <person name="Wibberg D."/>
            <person name="Puehler A."/>
            <person name="Schlueter A."/>
        </authorList>
    </citation>
    <scope>NUCLEOTIDE SEQUENCE [LARGE SCALE GENOMIC DNA]</scope>
    <source>
        <strain evidence="7">M2/40</strain>
    </source>
</reference>
<evidence type="ECO:0000256" key="5">
    <source>
        <dbReference type="SAM" id="Phobius"/>
    </source>
</evidence>
<feature type="transmembrane region" description="Helical" evidence="5">
    <location>
        <begin position="323"/>
        <end position="342"/>
    </location>
</feature>
<sequence length="483" mass="54513">MASIKKNLLYNILYQVLIVIVPFITSPYLARTLGAEQIGVYSYTYSIVFYFMILAVLGVNNYGNRSIAKVRDNKEKLNIEFWSIYFIQITMSTLVIIAYIIYLVVIVSEYRVIAIIQGLYILSNAIDITWFFQGIEEFKIVVLRNSVVKIISLVLILLLVKSPMDLWIYTIIMAGSTFLGQVITWPLLLKKVIFKKPVLSNIVPHIKPIFILFLPVLAISIFSYMDKIMLGVMKGMKETGFYENTDKIISIPKSIITALGAVMLPRTANLIANGKYEKSKEYIENTMFYVMLISSACAFGLAGISNNFAIIFWGKEFSECGRLIAYMVPTLIFSVFGNVIRTQYLIPRSMDKEYIISLIMGAIVNFIVNMSLIPSLGALGAVIGTICSEFVLCSYQIYSVHKDLDIKGYVKSGIAFFPIGFMMFLILKYIECILKNSISALVIQILIGASVYLLLASIYIIKSKNLVVMRMREALKLKFKGGK</sequence>
<dbReference type="GO" id="GO:0016020">
    <property type="term" value="C:membrane"/>
    <property type="evidence" value="ECO:0007669"/>
    <property type="project" value="UniProtKB-SubCell"/>
</dbReference>
<feature type="transmembrane region" description="Helical" evidence="5">
    <location>
        <begin position="442"/>
        <end position="461"/>
    </location>
</feature>
<feature type="transmembrane region" description="Helical" evidence="5">
    <location>
        <begin position="141"/>
        <end position="160"/>
    </location>
</feature>
<organism evidence="6 7">
    <name type="scientific">Clostridium bornimense</name>
    <dbReference type="NCBI Taxonomy" id="1216932"/>
    <lineage>
        <taxon>Bacteria</taxon>
        <taxon>Bacillati</taxon>
        <taxon>Bacillota</taxon>
        <taxon>Clostridia</taxon>
        <taxon>Eubacteriales</taxon>
        <taxon>Clostridiaceae</taxon>
        <taxon>Clostridium</taxon>
    </lineage>
</organism>
<feature type="transmembrane region" description="Helical" evidence="5">
    <location>
        <begin position="166"/>
        <end position="188"/>
    </location>
</feature>
<dbReference type="AlphaFoldDB" id="W6SHN8"/>